<name>A0A364VC80_9CORY</name>
<comment type="caution">
    <text evidence="1">The sequence shown here is derived from an EMBL/GenBank/DDBJ whole genome shotgun (WGS) entry which is preliminary data.</text>
</comment>
<dbReference type="RefSeq" id="WP_112769286.1">
    <property type="nucleotide sequence ID" value="NZ_CP063191.1"/>
</dbReference>
<organism evidence="1 2">
    <name type="scientific">Corynebacterium heidelbergense</name>
    <dbReference type="NCBI Taxonomy" id="2055947"/>
    <lineage>
        <taxon>Bacteria</taxon>
        <taxon>Bacillati</taxon>
        <taxon>Actinomycetota</taxon>
        <taxon>Actinomycetes</taxon>
        <taxon>Mycobacteriales</taxon>
        <taxon>Corynebacteriaceae</taxon>
        <taxon>Corynebacterium</taxon>
    </lineage>
</organism>
<dbReference type="Proteomes" id="UP000251047">
    <property type="component" value="Unassembled WGS sequence"/>
</dbReference>
<evidence type="ECO:0000313" key="1">
    <source>
        <dbReference type="EMBL" id="RAV34234.1"/>
    </source>
</evidence>
<reference evidence="1 2" key="1">
    <citation type="journal article" date="2018" name="Syst. Appl. Microbiol.">
        <title>Corynebacterium heidelbergense sp. nov., isolated from the preen glands of Egyptian geese (Alopochen aegyptiacus).</title>
        <authorList>
            <person name="Braun M.S."/>
            <person name="Wang E."/>
            <person name="Zimmermann S."/>
            <person name="Wink M."/>
        </authorList>
    </citation>
    <scope>NUCLEOTIDE SEQUENCE [LARGE SCALE GENOMIC DNA]</scope>
    <source>
        <strain evidence="1 2">DSM 104638</strain>
    </source>
</reference>
<evidence type="ECO:0000313" key="2">
    <source>
        <dbReference type="Proteomes" id="UP000251047"/>
    </source>
</evidence>
<dbReference type="AlphaFoldDB" id="A0A364VC80"/>
<dbReference type="EMBL" id="PHQP01000023">
    <property type="protein sequence ID" value="RAV34234.1"/>
    <property type="molecule type" value="Genomic_DNA"/>
</dbReference>
<proteinExistence type="predicted"/>
<gene>
    <name evidence="1" type="ORF">CWC39_04330</name>
</gene>
<sequence length="135" mass="12982">MSGGEFALEGHMALGVCVTYRQAAEHLGDTGGTLARAGDARGHLVGAVPGSWAREAGAVIPAVAHGVRGYARDLAGTARDIEVYCQAVVAAEEAAAGTFQGGIGAAGGIGTSGEAAIAHGAGDSGGSHQKGGAGD</sequence>
<protein>
    <submittedName>
        <fullName evidence="1">Uncharacterized protein</fullName>
    </submittedName>
</protein>
<accession>A0A364VC80</accession>